<geneLocation type="mitochondrion" evidence="5"/>
<reference evidence="5" key="1">
    <citation type="submission" date="2011-01" db="EMBL/GenBank/DDBJ databases">
        <authorList>
            <person name="Burger G."/>
        </authorList>
    </citation>
    <scope>NUCLEOTIDE SEQUENCE</scope>
</reference>
<keyword evidence="3" id="KW-0687">Ribonucleoprotein</keyword>
<dbReference type="EMBL" id="HQ840955">
    <property type="protein sequence ID" value="ADV41834.1"/>
    <property type="molecule type" value="Genomic_DNA"/>
</dbReference>
<dbReference type="AlphaFoldDB" id="E9NZY7"/>
<evidence type="ECO:0000313" key="5">
    <source>
        <dbReference type="EMBL" id="ADV41834.1"/>
    </source>
</evidence>
<dbReference type="SUPFAM" id="SSF47973">
    <property type="entry name" value="Ribosomal protein S7"/>
    <property type="match status" value="1"/>
</dbReference>
<comment type="similarity">
    <text evidence="1">Belongs to the universal ribosomal protein uS7 family.</text>
</comment>
<keyword evidence="2 5" id="KW-0689">Ribosomal protein</keyword>
<reference evidence="5" key="2">
    <citation type="submission" date="2011-01" db="EMBL/GenBank/DDBJ databases">
        <authorList>
            <person name="McFadden G."/>
        </authorList>
    </citation>
    <scope>NUCLEOTIDE SEQUENCE</scope>
</reference>
<dbReference type="Gene3D" id="1.10.455.10">
    <property type="entry name" value="Ribosomal protein S7 domain"/>
    <property type="match status" value="1"/>
</dbReference>
<dbReference type="GO" id="GO:0006412">
    <property type="term" value="P:translation"/>
    <property type="evidence" value="ECO:0007669"/>
    <property type="project" value="InterPro"/>
</dbReference>
<protein>
    <submittedName>
        <fullName evidence="5">Ribosomal protein S7</fullName>
    </submittedName>
</protein>
<feature type="domain" description="Small ribosomal subunit protein uS7" evidence="4">
    <location>
        <begin position="12"/>
        <end position="142"/>
    </location>
</feature>
<dbReference type="GO" id="GO:0005840">
    <property type="term" value="C:ribosome"/>
    <property type="evidence" value="ECO:0007669"/>
    <property type="project" value="UniProtKB-KW"/>
</dbReference>
<evidence type="ECO:0000259" key="4">
    <source>
        <dbReference type="Pfam" id="PF00177"/>
    </source>
</evidence>
<dbReference type="InterPro" id="IPR023798">
    <property type="entry name" value="Ribosomal_uS7_dom"/>
</dbReference>
<proteinExistence type="inferred from homology"/>
<dbReference type="InterPro" id="IPR000235">
    <property type="entry name" value="Ribosomal_uS7"/>
</dbReference>
<accession>E9NZY7</accession>
<dbReference type="Pfam" id="PF00177">
    <property type="entry name" value="Ribosomal_S7"/>
    <property type="match status" value="1"/>
</dbReference>
<evidence type="ECO:0000256" key="3">
    <source>
        <dbReference type="ARBA" id="ARBA00023274"/>
    </source>
</evidence>
<evidence type="ECO:0000256" key="1">
    <source>
        <dbReference type="ARBA" id="ARBA00007151"/>
    </source>
</evidence>
<name>E9NZY7_BIGNA</name>
<organism evidence="5">
    <name type="scientific">Bigelowiella natans</name>
    <name type="common">Pedinomonas minutissima</name>
    <name type="synonym">Chlorarachnion sp. (strain CCMP621)</name>
    <dbReference type="NCBI Taxonomy" id="227086"/>
    <lineage>
        <taxon>Eukaryota</taxon>
        <taxon>Sar</taxon>
        <taxon>Rhizaria</taxon>
        <taxon>Cercozoa</taxon>
        <taxon>Chlorarachniophyceae</taxon>
        <taxon>Bigelowiella</taxon>
    </lineage>
</organism>
<dbReference type="InterPro" id="IPR036823">
    <property type="entry name" value="Ribosomal_uS7_dom_sf"/>
</dbReference>
<dbReference type="CDD" id="cd00323">
    <property type="entry name" value="uS7"/>
    <property type="match status" value="1"/>
</dbReference>
<dbReference type="GO" id="GO:1990904">
    <property type="term" value="C:ribonucleoprotein complex"/>
    <property type="evidence" value="ECO:0007669"/>
    <property type="project" value="UniProtKB-KW"/>
</dbReference>
<dbReference type="PIRSF" id="PIRSF002122">
    <property type="entry name" value="RPS7p_RPS7a_RPS5e_RPS7o"/>
    <property type="match status" value="1"/>
</dbReference>
<evidence type="ECO:0000256" key="2">
    <source>
        <dbReference type="ARBA" id="ARBA00022980"/>
    </source>
</evidence>
<sequence>MYYEARTRPSPQNTHDPLYKSWFFRKIIGGLPLKSRSRNKALFRRALARLRHEHHSLDTPFALVWSIHKIRPLFWIRTVKKGKREYKIPFKLTPRGQYRRALYWVVKSFRGRTEPRLETRLFLELKDLLDGKSKVFSWRDTLYNEVGRNRHNANFRW</sequence>
<gene>
    <name evidence="5" type="primary">rps7</name>
</gene>
<keyword evidence="5" id="KW-0496">Mitochondrion</keyword>